<sequence>MPGRPQRASIRKPFIRQILHGLWDDAWNDHDGLRHRTQVFVCAGDKLDGAEEDDDIYDMESAFSMLPRFLELDGIGWHPRRYQFEAERNGPWDNYFKPELRLAIRAIKDLETWSMESPEEYRAFVTDLQIRATIAMNQGAAIQRWMGEYKEQEEDEWAQDRFKRRALTSLNIELLLRCVYD</sequence>
<dbReference type="Proteomes" id="UP000467700">
    <property type="component" value="Unassembled WGS sequence"/>
</dbReference>
<dbReference type="AlphaFoldDB" id="A0A8S0VVD3"/>
<dbReference type="OrthoDB" id="2322499at2759"/>
<evidence type="ECO:0000313" key="1">
    <source>
        <dbReference type="EMBL" id="CAA7263620.1"/>
    </source>
</evidence>
<evidence type="ECO:0000313" key="2">
    <source>
        <dbReference type="Proteomes" id="UP000467700"/>
    </source>
</evidence>
<organism evidence="1 2">
    <name type="scientific">Cyclocybe aegerita</name>
    <name type="common">Black poplar mushroom</name>
    <name type="synonym">Agrocybe aegerita</name>
    <dbReference type="NCBI Taxonomy" id="1973307"/>
    <lineage>
        <taxon>Eukaryota</taxon>
        <taxon>Fungi</taxon>
        <taxon>Dikarya</taxon>
        <taxon>Basidiomycota</taxon>
        <taxon>Agaricomycotina</taxon>
        <taxon>Agaricomycetes</taxon>
        <taxon>Agaricomycetidae</taxon>
        <taxon>Agaricales</taxon>
        <taxon>Agaricineae</taxon>
        <taxon>Bolbitiaceae</taxon>
        <taxon>Cyclocybe</taxon>
    </lineage>
</organism>
<comment type="caution">
    <text evidence="1">The sequence shown here is derived from an EMBL/GenBank/DDBJ whole genome shotgun (WGS) entry which is preliminary data.</text>
</comment>
<name>A0A8S0VVD3_CYCAE</name>
<keyword evidence="2" id="KW-1185">Reference proteome</keyword>
<proteinExistence type="predicted"/>
<reference evidence="1 2" key="1">
    <citation type="submission" date="2020-01" db="EMBL/GenBank/DDBJ databases">
        <authorList>
            <person name="Gupta K D."/>
        </authorList>
    </citation>
    <scope>NUCLEOTIDE SEQUENCE [LARGE SCALE GENOMIC DNA]</scope>
</reference>
<accession>A0A8S0VVD3</accession>
<gene>
    <name evidence="1" type="ORF">AAE3_LOCUS5898</name>
</gene>
<dbReference type="EMBL" id="CACVBS010000040">
    <property type="protein sequence ID" value="CAA7263620.1"/>
    <property type="molecule type" value="Genomic_DNA"/>
</dbReference>
<protein>
    <submittedName>
        <fullName evidence="1">Uncharacterized protein</fullName>
    </submittedName>
</protein>